<dbReference type="PANTHER" id="PTHR36195">
    <property type="entry name" value="DOMAIN PROTEIN, PUTATIVE (AFU_ORTHOLOGUE AFUA_5G01990)-RELATED-RELATED"/>
    <property type="match status" value="1"/>
</dbReference>
<evidence type="ECO:0000313" key="2">
    <source>
        <dbReference type="Proteomes" id="UP000515312"/>
    </source>
</evidence>
<dbReference type="SUPFAM" id="SSF56634">
    <property type="entry name" value="Heme-dependent catalase-like"/>
    <property type="match status" value="1"/>
</dbReference>
<dbReference type="AlphaFoldDB" id="A0A7G8BCB6"/>
<organism evidence="1 2">
    <name type="scientific">Alloacidobacterium dinghuense</name>
    <dbReference type="NCBI Taxonomy" id="2763107"/>
    <lineage>
        <taxon>Bacteria</taxon>
        <taxon>Pseudomonadati</taxon>
        <taxon>Acidobacteriota</taxon>
        <taxon>Terriglobia</taxon>
        <taxon>Terriglobales</taxon>
        <taxon>Acidobacteriaceae</taxon>
        <taxon>Alloacidobacterium</taxon>
    </lineage>
</organism>
<evidence type="ECO:0000313" key="1">
    <source>
        <dbReference type="EMBL" id="QNI30186.1"/>
    </source>
</evidence>
<keyword evidence="2" id="KW-1185">Reference proteome</keyword>
<dbReference type="EMBL" id="CP060394">
    <property type="protein sequence ID" value="QNI30186.1"/>
    <property type="molecule type" value="Genomic_DNA"/>
</dbReference>
<dbReference type="PANTHER" id="PTHR36195:SF4">
    <property type="entry name" value="DOMAIN PROTEIN, PUTATIVE (AFU_ORTHOLOGUE AFUA_5G01990)-RELATED"/>
    <property type="match status" value="1"/>
</dbReference>
<dbReference type="CDD" id="cd08152">
    <property type="entry name" value="y4iL_like"/>
    <property type="match status" value="1"/>
</dbReference>
<dbReference type="RefSeq" id="WP_186739872.1">
    <property type="nucleotide sequence ID" value="NZ_CP060394.1"/>
</dbReference>
<sequence length="391" mass="44666">MALGPRINDAILGLVTLEHRVDPYFRDGFNALFQRPLANMVQFFLRLLHKNPETRLCQEIAEAEEQELASAITDQMKAFTTREYQGRVAERAGNTKTYGVVRAEFRVLSGIPDDFKKGIFAGPETFPAWVRFSGPGPLSPPDVADAGILSIGVKVIGVLGSKLLDDEKWTQDFLGISCPTFTTPNTKENLKLQRAIYAGTPVFYFFKPFDSHLLDATMQGLYARMNRSPLEVQYWSCVPYLCGEGMAVKYSVRPTSKYKTRIPWNPPDDWLRQSLAMRLRSEDVELDFLIQKQTDPRRMPIEDASIEWPERLSPFVPVAKIHFPRQRFDSPEQLAFANVLSYNPWHTTATHRPLGNQNRARKLIYTKLSALRQAMNHVQHFEPDGSERFPQ</sequence>
<gene>
    <name evidence="1" type="ORF">H7849_13385</name>
</gene>
<dbReference type="Gene3D" id="2.40.180.10">
    <property type="entry name" value="Catalase core domain"/>
    <property type="match status" value="1"/>
</dbReference>
<name>A0A7G8BCB6_9BACT</name>
<reference evidence="1 2" key="1">
    <citation type="submission" date="2020-08" db="EMBL/GenBank/DDBJ databases">
        <title>Edaphobacter telluris sp. nov. and Acidobacterium dinghuensis sp. nov., two acidobacteria isolated from forest soil.</title>
        <authorList>
            <person name="Fu J."/>
            <person name="Qiu L."/>
        </authorList>
    </citation>
    <scope>NUCLEOTIDE SEQUENCE [LARGE SCALE GENOMIC DNA]</scope>
    <source>
        <strain evidence="1">4Y35</strain>
    </source>
</reference>
<protein>
    <submittedName>
        <fullName evidence="1">Catalase family protein</fullName>
    </submittedName>
</protein>
<dbReference type="Proteomes" id="UP000515312">
    <property type="component" value="Chromosome"/>
</dbReference>
<dbReference type="KEGG" id="adin:H7849_13385"/>
<dbReference type="GO" id="GO:0020037">
    <property type="term" value="F:heme binding"/>
    <property type="evidence" value="ECO:0007669"/>
    <property type="project" value="InterPro"/>
</dbReference>
<dbReference type="InterPro" id="IPR020835">
    <property type="entry name" value="Catalase_sf"/>
</dbReference>
<proteinExistence type="predicted"/>
<accession>A0A7G8BCB6</accession>